<evidence type="ECO:0000259" key="5">
    <source>
        <dbReference type="PROSITE" id="PS50850"/>
    </source>
</evidence>
<feature type="transmembrane region" description="Helical" evidence="4">
    <location>
        <begin position="312"/>
        <end position="334"/>
    </location>
</feature>
<feature type="transmembrane region" description="Helical" evidence="4">
    <location>
        <begin position="142"/>
        <end position="161"/>
    </location>
</feature>
<feature type="transmembrane region" description="Helical" evidence="4">
    <location>
        <begin position="276"/>
        <end position="300"/>
    </location>
</feature>
<feature type="transmembrane region" description="Helical" evidence="4">
    <location>
        <begin position="215"/>
        <end position="234"/>
    </location>
</feature>
<dbReference type="OrthoDB" id="182417at2"/>
<feature type="transmembrane region" description="Helical" evidence="4">
    <location>
        <begin position="400"/>
        <end position="422"/>
    </location>
</feature>
<feature type="transmembrane region" description="Helical" evidence="4">
    <location>
        <begin position="182"/>
        <end position="203"/>
    </location>
</feature>
<feature type="transmembrane region" description="Helical" evidence="4">
    <location>
        <begin position="108"/>
        <end position="130"/>
    </location>
</feature>
<reference evidence="6 7" key="1">
    <citation type="submission" date="2018-03" db="EMBL/GenBank/DDBJ databases">
        <title>Genomic Encyclopedia of Archaeal and Bacterial Type Strains, Phase II (KMG-II): from individual species to whole genera.</title>
        <authorList>
            <person name="Goeker M."/>
        </authorList>
    </citation>
    <scope>NUCLEOTIDE SEQUENCE [LARGE SCALE GENOMIC DNA]</scope>
    <source>
        <strain evidence="6 7">DSM 27267</strain>
    </source>
</reference>
<dbReference type="Pfam" id="PF07690">
    <property type="entry name" value="MFS_1"/>
    <property type="match status" value="1"/>
</dbReference>
<evidence type="ECO:0000256" key="1">
    <source>
        <dbReference type="ARBA" id="ARBA00022692"/>
    </source>
</evidence>
<keyword evidence="2 4" id="KW-1133">Transmembrane helix</keyword>
<evidence type="ECO:0000256" key="4">
    <source>
        <dbReference type="SAM" id="Phobius"/>
    </source>
</evidence>
<dbReference type="EMBL" id="PYGC01000004">
    <property type="protein sequence ID" value="PSK83084.1"/>
    <property type="molecule type" value="Genomic_DNA"/>
</dbReference>
<dbReference type="InterPro" id="IPR036259">
    <property type="entry name" value="MFS_trans_sf"/>
</dbReference>
<protein>
    <submittedName>
        <fullName evidence="6">MFS transporter</fullName>
    </submittedName>
</protein>
<feature type="transmembrane region" description="Helical" evidence="4">
    <location>
        <begin position="428"/>
        <end position="447"/>
    </location>
</feature>
<evidence type="ECO:0000313" key="6">
    <source>
        <dbReference type="EMBL" id="PSK83084.1"/>
    </source>
</evidence>
<feature type="transmembrane region" description="Helical" evidence="4">
    <location>
        <begin position="366"/>
        <end position="388"/>
    </location>
</feature>
<feature type="domain" description="Major facilitator superfamily (MFS) profile" evidence="5">
    <location>
        <begin position="42"/>
        <end position="456"/>
    </location>
</feature>
<name>A0A2P8CDP0_9BACT</name>
<evidence type="ECO:0000256" key="2">
    <source>
        <dbReference type="ARBA" id="ARBA00022989"/>
    </source>
</evidence>
<dbReference type="Gene3D" id="1.20.1250.20">
    <property type="entry name" value="MFS general substrate transporter like domains"/>
    <property type="match status" value="2"/>
</dbReference>
<dbReference type="SUPFAM" id="SSF103473">
    <property type="entry name" value="MFS general substrate transporter"/>
    <property type="match status" value="1"/>
</dbReference>
<evidence type="ECO:0000313" key="7">
    <source>
        <dbReference type="Proteomes" id="UP000240621"/>
    </source>
</evidence>
<dbReference type="InterPro" id="IPR020846">
    <property type="entry name" value="MFS_dom"/>
</dbReference>
<proteinExistence type="predicted"/>
<accession>A0A2P8CDP0</accession>
<dbReference type="InterPro" id="IPR050327">
    <property type="entry name" value="Proton-linked_MCT"/>
</dbReference>
<feature type="transmembrane region" description="Helical" evidence="4">
    <location>
        <begin position="81"/>
        <end position="101"/>
    </location>
</feature>
<feature type="transmembrane region" description="Helical" evidence="4">
    <location>
        <begin position="36"/>
        <end position="54"/>
    </location>
</feature>
<evidence type="ECO:0000256" key="3">
    <source>
        <dbReference type="ARBA" id="ARBA00023136"/>
    </source>
</evidence>
<dbReference type="AlphaFoldDB" id="A0A2P8CDP0"/>
<organism evidence="6 7">
    <name type="scientific">Prolixibacter denitrificans</name>
    <dbReference type="NCBI Taxonomy" id="1541063"/>
    <lineage>
        <taxon>Bacteria</taxon>
        <taxon>Pseudomonadati</taxon>
        <taxon>Bacteroidota</taxon>
        <taxon>Bacteroidia</taxon>
        <taxon>Marinilabiliales</taxon>
        <taxon>Prolixibacteraceae</taxon>
        <taxon>Prolixibacter</taxon>
    </lineage>
</organism>
<dbReference type="GO" id="GO:0022857">
    <property type="term" value="F:transmembrane transporter activity"/>
    <property type="evidence" value="ECO:0007669"/>
    <property type="project" value="InterPro"/>
</dbReference>
<keyword evidence="3 4" id="KW-0472">Membrane</keyword>
<gene>
    <name evidence="6" type="ORF">CLV93_10414</name>
</gene>
<dbReference type="PANTHER" id="PTHR11360:SF308">
    <property type="entry name" value="BLL3089 PROTEIN"/>
    <property type="match status" value="1"/>
</dbReference>
<dbReference type="InterPro" id="IPR011701">
    <property type="entry name" value="MFS"/>
</dbReference>
<feature type="transmembrane region" description="Helical" evidence="4">
    <location>
        <begin position="341"/>
        <end position="360"/>
    </location>
</feature>
<dbReference type="Proteomes" id="UP000240621">
    <property type="component" value="Unassembled WGS sequence"/>
</dbReference>
<comment type="caution">
    <text evidence="6">The sequence shown here is derived from an EMBL/GenBank/DDBJ whole genome shotgun (WGS) entry which is preliminary data.</text>
</comment>
<keyword evidence="1 4" id="KW-0812">Transmembrane</keyword>
<dbReference type="PROSITE" id="PS50850">
    <property type="entry name" value="MFS"/>
    <property type="match status" value="1"/>
</dbReference>
<dbReference type="PANTHER" id="PTHR11360">
    <property type="entry name" value="MONOCARBOXYLATE TRANSPORTER"/>
    <property type="match status" value="1"/>
</dbReference>
<sequence length="456" mass="50459">MVKNASKKSNSIPLHPNLFCMSNYAKIPFRVDRWPFFYGWFIVLMGTLGMLFSVPGQTMGVSVFTDHLIGELKVSRDQLSLAYMFGTIGSSLFLTLAGKWYDRYGVRLVMSGATIMLALALIVASFSPAIVSLGKGLSFLPLSYFAVFIMSLLFFMIRFSGQGVMTMSSRNMIMKWFDRKRGLANALSSAFVSFGFSMSPLILAWGIGRFEWYGTWRWLAVLLVLFAVLVLVFYRDNPEICGLVPDGKNPRPLTEKEQLQQNRKQFTLKEARKTTAFWGVAIATTFNGFFVTGLTFHILSIFHTAGMDDTKALGIFLPATLISVIVSIGGNYISDFIRLKYLLLIMALGGILSSIGLILLGNGWSYYVLIVGNGTLSGMYSVLSAVAFPRYFGRKHLGAISGFNMSMIVFGSAIAPLIFSLSKTQTGSYHHAGMFSLTVAALIFLLATRVRNPQTN</sequence>